<dbReference type="KEGG" id="tsph:KIH39_19800"/>
<dbReference type="RefSeq" id="WP_213494953.1">
    <property type="nucleotide sequence ID" value="NZ_CP074694.1"/>
</dbReference>
<dbReference type="Proteomes" id="UP000676194">
    <property type="component" value="Chromosome"/>
</dbReference>
<gene>
    <name evidence="1" type="ORF">KIH39_19800</name>
</gene>
<evidence type="ECO:0000313" key="2">
    <source>
        <dbReference type="Proteomes" id="UP000676194"/>
    </source>
</evidence>
<keyword evidence="2" id="KW-1185">Reference proteome</keyword>
<protein>
    <submittedName>
        <fullName evidence="1">Uncharacterized protein</fullName>
    </submittedName>
</protein>
<accession>A0A8E6EUC1</accession>
<proteinExistence type="predicted"/>
<evidence type="ECO:0000313" key="1">
    <source>
        <dbReference type="EMBL" id="QVL31072.1"/>
    </source>
</evidence>
<dbReference type="AlphaFoldDB" id="A0A8E6EUC1"/>
<organism evidence="1 2">
    <name type="scientific">Telmatocola sphagniphila</name>
    <dbReference type="NCBI Taxonomy" id="1123043"/>
    <lineage>
        <taxon>Bacteria</taxon>
        <taxon>Pseudomonadati</taxon>
        <taxon>Planctomycetota</taxon>
        <taxon>Planctomycetia</taxon>
        <taxon>Gemmatales</taxon>
        <taxon>Gemmataceae</taxon>
    </lineage>
</organism>
<sequence length="115" mass="12787">MNDPTHSSSLSPEKLQMFIAGLSGMAPEEVRKAKLLYIRNAISEYEAMKTGLAGFSQPSGCLSILPGFGKILGMQKQMVASQMQLAQQRIRNAIDVWKDDLKGERFHLEGEEIFV</sequence>
<reference evidence="1" key="1">
    <citation type="submission" date="2021-05" db="EMBL/GenBank/DDBJ databases">
        <title>Complete genome sequence of the cellulolytic planctomycete Telmatocola sphagniphila SP2T and characterization of the first cellulase from planctomycetes.</title>
        <authorList>
            <person name="Rakitin A.L."/>
            <person name="Beletsky A.V."/>
            <person name="Naumoff D.G."/>
            <person name="Kulichevskaya I.S."/>
            <person name="Mardanov A.V."/>
            <person name="Ravin N.V."/>
            <person name="Dedysh S.N."/>
        </authorList>
    </citation>
    <scope>NUCLEOTIDE SEQUENCE</scope>
    <source>
        <strain evidence="1">SP2T</strain>
    </source>
</reference>
<dbReference type="EMBL" id="CP074694">
    <property type="protein sequence ID" value="QVL31072.1"/>
    <property type="molecule type" value="Genomic_DNA"/>
</dbReference>
<name>A0A8E6EUC1_9BACT</name>